<sequence length="41" mass="4410">MAVCSAFRTIGRASSPAYNSEQNQIEWTGDIGTGENAEISF</sequence>
<protein>
    <submittedName>
        <fullName evidence="1">Uncharacterized protein</fullName>
    </submittedName>
</protein>
<keyword evidence="2" id="KW-1185">Reference proteome</keyword>
<reference evidence="1" key="1">
    <citation type="journal article" date="2021" name="Microb. Physiol.">
        <title>Proteogenomic Insights into the Physiology of Marine, Sulfate-Reducing, Filamentous Desulfonema limicola and Desulfonema magnum.</title>
        <authorList>
            <person name="Schnaars V."/>
            <person name="Wohlbrand L."/>
            <person name="Scheve S."/>
            <person name="Hinrichs C."/>
            <person name="Reinhardt R."/>
            <person name="Rabus R."/>
        </authorList>
    </citation>
    <scope>NUCLEOTIDE SEQUENCE</scope>
    <source>
        <strain evidence="1">4be13</strain>
    </source>
</reference>
<dbReference type="AlphaFoldDB" id="A0A975BG31"/>
<evidence type="ECO:0000313" key="1">
    <source>
        <dbReference type="EMBL" id="QTA85099.1"/>
    </source>
</evidence>
<proteinExistence type="predicted"/>
<dbReference type="EMBL" id="CP061800">
    <property type="protein sequence ID" value="QTA85099.1"/>
    <property type="molecule type" value="Genomic_DNA"/>
</dbReference>
<evidence type="ECO:0000313" key="2">
    <source>
        <dbReference type="Proteomes" id="UP000663722"/>
    </source>
</evidence>
<gene>
    <name evidence="1" type="ORF">dnm_011030</name>
</gene>
<name>A0A975BG31_9BACT</name>
<dbReference type="KEGG" id="dmm:dnm_011030"/>
<organism evidence="1 2">
    <name type="scientific">Desulfonema magnum</name>
    <dbReference type="NCBI Taxonomy" id="45655"/>
    <lineage>
        <taxon>Bacteria</taxon>
        <taxon>Pseudomonadati</taxon>
        <taxon>Thermodesulfobacteriota</taxon>
        <taxon>Desulfobacteria</taxon>
        <taxon>Desulfobacterales</taxon>
        <taxon>Desulfococcaceae</taxon>
        <taxon>Desulfonema</taxon>
    </lineage>
</organism>
<dbReference type="Proteomes" id="UP000663722">
    <property type="component" value="Chromosome"/>
</dbReference>
<accession>A0A975BG31</accession>